<accession>A0A2M3ZWR8</accession>
<organism evidence="1">
    <name type="scientific">Anopheles braziliensis</name>
    <dbReference type="NCBI Taxonomy" id="58242"/>
    <lineage>
        <taxon>Eukaryota</taxon>
        <taxon>Metazoa</taxon>
        <taxon>Ecdysozoa</taxon>
        <taxon>Arthropoda</taxon>
        <taxon>Hexapoda</taxon>
        <taxon>Insecta</taxon>
        <taxon>Pterygota</taxon>
        <taxon>Neoptera</taxon>
        <taxon>Endopterygota</taxon>
        <taxon>Diptera</taxon>
        <taxon>Nematocera</taxon>
        <taxon>Culicoidea</taxon>
        <taxon>Culicidae</taxon>
        <taxon>Anophelinae</taxon>
        <taxon>Anopheles</taxon>
    </lineage>
</organism>
<dbReference type="EMBL" id="GGFM01012087">
    <property type="protein sequence ID" value="MBW32838.1"/>
    <property type="molecule type" value="Transcribed_RNA"/>
</dbReference>
<proteinExistence type="predicted"/>
<dbReference type="AlphaFoldDB" id="A0A2M3ZWR8"/>
<protein>
    <submittedName>
        <fullName evidence="1">Putative secreted peptide</fullName>
    </submittedName>
</protein>
<evidence type="ECO:0000313" key="1">
    <source>
        <dbReference type="EMBL" id="MBW32838.1"/>
    </source>
</evidence>
<sequence>MANLLSVVVCTVFASKLPGHFSISRARTHQTRAHDVLSHTKNTTRDDTDFFTLRLHFKTLRFSLRH</sequence>
<name>A0A2M3ZWR8_9DIPT</name>
<reference evidence="1" key="1">
    <citation type="submission" date="2018-01" db="EMBL/GenBank/DDBJ databases">
        <title>An insight into the sialome of Amazonian anophelines.</title>
        <authorList>
            <person name="Ribeiro J.M."/>
            <person name="Scarpassa V."/>
            <person name="Calvo E."/>
        </authorList>
    </citation>
    <scope>NUCLEOTIDE SEQUENCE</scope>
    <source>
        <tissue evidence="1">Salivary glands</tissue>
    </source>
</reference>